<dbReference type="PANTHER" id="PTHR43861:SF1">
    <property type="entry name" value="TRANS-ACONITATE 2-METHYLTRANSFERASE"/>
    <property type="match status" value="1"/>
</dbReference>
<dbReference type="AlphaFoldDB" id="A0A831QQR9"/>
<dbReference type="InterPro" id="IPR029063">
    <property type="entry name" value="SAM-dependent_MTases_sf"/>
</dbReference>
<protein>
    <submittedName>
        <fullName evidence="2">Methyltransferase domain-containing protein</fullName>
    </submittedName>
</protein>
<feature type="domain" description="Methyltransferase" evidence="1">
    <location>
        <begin position="33"/>
        <end position="133"/>
    </location>
</feature>
<comment type="caution">
    <text evidence="2">The sequence shown here is derived from an EMBL/GenBank/DDBJ whole genome shotgun (WGS) entry which is preliminary data.</text>
</comment>
<dbReference type="Proteomes" id="UP000886191">
    <property type="component" value="Unassembled WGS sequence"/>
</dbReference>
<dbReference type="GO" id="GO:0032259">
    <property type="term" value="P:methylation"/>
    <property type="evidence" value="ECO:0007669"/>
    <property type="project" value="UniProtKB-KW"/>
</dbReference>
<evidence type="ECO:0000259" key="1">
    <source>
        <dbReference type="Pfam" id="PF13847"/>
    </source>
</evidence>
<dbReference type="SUPFAM" id="SSF53335">
    <property type="entry name" value="S-adenosyl-L-methionine-dependent methyltransferases"/>
    <property type="match status" value="1"/>
</dbReference>
<sequence length="255" mass="29495">MQPKNHWDAQLYNDKHHFVYEYGSSLIDLLEPKSDERILDLGCGSGELTAEIGLVAKSVLGIDKSHEMILKAREQFPSCSFEVGDITNFRLSETFNAVFSNAALHWVLDYKKAIENIFVNLAIGGRMVVEFGGKNNVKAITETLRESLCRWGYVQQSKLELWFFPSIGEYARALESQGFTVTFAQWFDRPTMLADDKSGIADWLFMFAKPFFEGIPFEDAVKIRNEVQDNLRNRLFKEEKWFADYKRIRIIAMKY</sequence>
<evidence type="ECO:0000313" key="2">
    <source>
        <dbReference type="EMBL" id="HEA22723.1"/>
    </source>
</evidence>
<keyword evidence="2" id="KW-0489">Methyltransferase</keyword>
<dbReference type="Gene3D" id="3.40.50.150">
    <property type="entry name" value="Vaccinia Virus protein VP39"/>
    <property type="match status" value="1"/>
</dbReference>
<accession>A0A831QQR9</accession>
<keyword evidence="2" id="KW-0808">Transferase</keyword>
<proteinExistence type="predicted"/>
<dbReference type="PANTHER" id="PTHR43861">
    <property type="entry name" value="TRANS-ACONITATE 2-METHYLTRANSFERASE-RELATED"/>
    <property type="match status" value="1"/>
</dbReference>
<gene>
    <name evidence="2" type="ORF">ENH87_17660</name>
</gene>
<dbReference type="GO" id="GO:0008168">
    <property type="term" value="F:methyltransferase activity"/>
    <property type="evidence" value="ECO:0007669"/>
    <property type="project" value="UniProtKB-KW"/>
</dbReference>
<name>A0A831QQR9_9FLAO</name>
<dbReference type="Pfam" id="PF13847">
    <property type="entry name" value="Methyltransf_31"/>
    <property type="match status" value="1"/>
</dbReference>
<dbReference type="InterPro" id="IPR025714">
    <property type="entry name" value="Methyltranfer_dom"/>
</dbReference>
<dbReference type="CDD" id="cd02440">
    <property type="entry name" value="AdoMet_MTases"/>
    <property type="match status" value="1"/>
</dbReference>
<organism evidence="2">
    <name type="scientific">Pricia antarctica</name>
    <dbReference type="NCBI Taxonomy" id="641691"/>
    <lineage>
        <taxon>Bacteria</taxon>
        <taxon>Pseudomonadati</taxon>
        <taxon>Bacteroidota</taxon>
        <taxon>Flavobacteriia</taxon>
        <taxon>Flavobacteriales</taxon>
        <taxon>Flavobacteriaceae</taxon>
        <taxon>Pricia</taxon>
    </lineage>
</organism>
<reference evidence="2" key="1">
    <citation type="journal article" date="2020" name="mSystems">
        <title>Genome- and Community-Level Interaction Insights into Carbon Utilization and Element Cycling Functions of Hydrothermarchaeota in Hydrothermal Sediment.</title>
        <authorList>
            <person name="Zhou Z."/>
            <person name="Liu Y."/>
            <person name="Xu W."/>
            <person name="Pan J."/>
            <person name="Luo Z.H."/>
            <person name="Li M."/>
        </authorList>
    </citation>
    <scope>NUCLEOTIDE SEQUENCE [LARGE SCALE GENOMIC DNA]</scope>
    <source>
        <strain evidence="2">HyVt-345</strain>
    </source>
</reference>
<dbReference type="EMBL" id="DRGL01000064">
    <property type="protein sequence ID" value="HEA22723.1"/>
    <property type="molecule type" value="Genomic_DNA"/>
</dbReference>